<dbReference type="Proteomes" id="UP000504623">
    <property type="component" value="Unplaced"/>
</dbReference>
<dbReference type="InterPro" id="IPR032727">
    <property type="entry name" value="CLAMP"/>
</dbReference>
<dbReference type="CTD" id="103185790"/>
<dbReference type="RefSeq" id="XP_006864488.1">
    <property type="nucleotide sequence ID" value="XM_006864426.1"/>
</dbReference>
<dbReference type="AlphaFoldDB" id="A0A9B0TGG8"/>
<dbReference type="PANTHER" id="PTHR28457:SF2">
    <property type="entry name" value="SIMILAR TO 4930578I06RIK PROTEIN"/>
    <property type="match status" value="1"/>
</dbReference>
<evidence type="ECO:0000256" key="1">
    <source>
        <dbReference type="SAM" id="MobiDB-lite"/>
    </source>
</evidence>
<gene>
    <name evidence="3" type="primary">LOC102841351</name>
</gene>
<organism evidence="2 3">
    <name type="scientific">Chrysochloris asiatica</name>
    <name type="common">Cape golden mole</name>
    <dbReference type="NCBI Taxonomy" id="185453"/>
    <lineage>
        <taxon>Eukaryota</taxon>
        <taxon>Metazoa</taxon>
        <taxon>Chordata</taxon>
        <taxon>Craniata</taxon>
        <taxon>Vertebrata</taxon>
        <taxon>Euteleostomi</taxon>
        <taxon>Mammalia</taxon>
        <taxon>Eutheria</taxon>
        <taxon>Afrotheria</taxon>
        <taxon>Chrysochloridae</taxon>
        <taxon>Chrysochlorinae</taxon>
        <taxon>Chrysochloris</taxon>
    </lineage>
</organism>
<keyword evidence="2" id="KW-1185">Reference proteome</keyword>
<accession>A0A9B0TGG8</accession>
<feature type="compositionally biased region" description="Basic residues" evidence="1">
    <location>
        <begin position="242"/>
        <end position="256"/>
    </location>
</feature>
<protein>
    <submittedName>
        <fullName evidence="3">Uncharacterized protein C8orf74 homolog</fullName>
    </submittedName>
</protein>
<dbReference type="Pfam" id="PF14769">
    <property type="entry name" value="CLAMP"/>
    <property type="match status" value="1"/>
</dbReference>
<name>A0A9B0TGG8_CHRAS</name>
<dbReference type="PANTHER" id="PTHR28457">
    <property type="entry name" value="COILED-COIL DOMAIN-CONTAINING PROTEIN 189"/>
    <property type="match status" value="1"/>
</dbReference>
<dbReference type="OrthoDB" id="6103133at2759"/>
<dbReference type="GeneID" id="102841351"/>
<proteinExistence type="predicted"/>
<reference evidence="3" key="1">
    <citation type="submission" date="2025-08" db="UniProtKB">
        <authorList>
            <consortium name="RefSeq"/>
        </authorList>
    </citation>
    <scope>IDENTIFICATION</scope>
    <source>
        <tissue evidence="3">Spleen</tissue>
    </source>
</reference>
<feature type="region of interest" description="Disordered" evidence="1">
    <location>
        <begin position="231"/>
        <end position="256"/>
    </location>
</feature>
<evidence type="ECO:0000313" key="2">
    <source>
        <dbReference type="Proteomes" id="UP000504623"/>
    </source>
</evidence>
<sequence length="256" mass="29776">MSLDLAHPFVGQAAPQHPKMSIPYKTFQFYQFSTKKQEGQEDDGCSITEAVKMLDNKLRDYQEQFNTTHLLALCDYFHNTFIHHYKLYQYVLCQDQEVKLTLTLLEVCTPPQPLPLAQGMDRDVWKHEQQMAELTMAEVQKHTNMLLLKEALCLEQERMLQKTFQDINAQGRVLKREELENLIHEAIHIQMECLKEMLQYEIQITFDILDLKLQKKTLNLNAPITFPPSVTGQSGQVESIKSHKASKEKKAKAKKK</sequence>
<evidence type="ECO:0000313" key="3">
    <source>
        <dbReference type="RefSeq" id="XP_006864488.1"/>
    </source>
</evidence>